<dbReference type="Pfam" id="PF03466">
    <property type="entry name" value="LysR_substrate"/>
    <property type="match status" value="1"/>
</dbReference>
<organism evidence="6 7">
    <name type="scientific">Candidatus Phaeomarinibacter ectocarpi</name>
    <dbReference type="NCBI Taxonomy" id="1458461"/>
    <lineage>
        <taxon>Bacteria</taxon>
        <taxon>Pseudomonadati</taxon>
        <taxon>Pseudomonadota</taxon>
        <taxon>Alphaproteobacteria</taxon>
        <taxon>Hyphomicrobiales</taxon>
        <taxon>Parvibaculaceae</taxon>
        <taxon>Candidatus Phaeomarinibacter</taxon>
    </lineage>
</organism>
<sequence length="302" mass="32537">MIRLDRKHLALVCAIAREGTMTAAANALAVSQPALSKQLTQLEEMLGTPLFERTGKSTSTGQTTMRLTRPGRAFEQRARSLLEEFQAFETTLNTRVGGASGRLRIATDVIHNDAALARAMRAFTSDHPGIELDAGPEIAPLDALTAEKVDLAIVGEAPTMSGVAYTQLEPDELVAVMRADHGLAAKAHVTPDDLEGQEIIYHLELERSILHRRHLKPAGIRIAGFHRIESPAGILAAVADSDAVSVLPRRVAESSPQAAFLALRPIGEDGYWFHWHAARRRTDSRAEVAGLIARLAASGAVS</sequence>
<keyword evidence="2" id="KW-0805">Transcription regulation</keyword>
<dbReference type="KEGG" id="pect:BN1012_Phect1638"/>
<evidence type="ECO:0000256" key="4">
    <source>
        <dbReference type="ARBA" id="ARBA00023163"/>
    </source>
</evidence>
<dbReference type="EMBL" id="HG966617">
    <property type="protein sequence ID" value="CDO59852.1"/>
    <property type="molecule type" value="Genomic_DNA"/>
</dbReference>
<dbReference type="InterPro" id="IPR005119">
    <property type="entry name" value="LysR_subst-bd"/>
</dbReference>
<dbReference type="Gene3D" id="3.40.190.10">
    <property type="entry name" value="Periplasmic binding protein-like II"/>
    <property type="match status" value="2"/>
</dbReference>
<evidence type="ECO:0000256" key="1">
    <source>
        <dbReference type="ARBA" id="ARBA00009437"/>
    </source>
</evidence>
<evidence type="ECO:0000313" key="7">
    <source>
        <dbReference type="Proteomes" id="UP000032160"/>
    </source>
</evidence>
<evidence type="ECO:0000256" key="2">
    <source>
        <dbReference type="ARBA" id="ARBA00023015"/>
    </source>
</evidence>
<reference evidence="6 7" key="1">
    <citation type="journal article" date="2014" name="Front. Genet.">
        <title>Genome and metabolic network of "Candidatus Phaeomarinobacter ectocarpi" Ec32, a new candidate genus of Alphaproteobacteria frequently associated with brown algae.</title>
        <authorList>
            <person name="Dittami S.M."/>
            <person name="Barbeyron T."/>
            <person name="Boyen C."/>
            <person name="Cambefort J."/>
            <person name="Collet G."/>
            <person name="Delage L."/>
            <person name="Gobet A."/>
            <person name="Groisillier A."/>
            <person name="Leblanc C."/>
            <person name="Michel G."/>
            <person name="Scornet D."/>
            <person name="Siegel A."/>
            <person name="Tapia J.E."/>
            <person name="Tonon T."/>
        </authorList>
    </citation>
    <scope>NUCLEOTIDE SEQUENCE [LARGE SCALE GENOMIC DNA]</scope>
    <source>
        <strain evidence="6 7">Ec32</strain>
    </source>
</reference>
<keyword evidence="3" id="KW-0238">DNA-binding</keyword>
<dbReference type="STRING" id="1458461.BN1012_Phect1638"/>
<dbReference type="Gene3D" id="1.10.10.10">
    <property type="entry name" value="Winged helix-like DNA-binding domain superfamily/Winged helix DNA-binding domain"/>
    <property type="match status" value="1"/>
</dbReference>
<dbReference type="OrthoDB" id="7260751at2"/>
<gene>
    <name evidence="6" type="ORF">BN1012_Phect1638</name>
</gene>
<dbReference type="InterPro" id="IPR036388">
    <property type="entry name" value="WH-like_DNA-bd_sf"/>
</dbReference>
<keyword evidence="7" id="KW-1185">Reference proteome</keyword>
<dbReference type="PROSITE" id="PS50931">
    <property type="entry name" value="HTH_LYSR"/>
    <property type="match status" value="1"/>
</dbReference>
<dbReference type="HOGENOM" id="CLU_039613_6_4_5"/>
<keyword evidence="4" id="KW-0804">Transcription</keyword>
<dbReference type="InterPro" id="IPR036390">
    <property type="entry name" value="WH_DNA-bd_sf"/>
</dbReference>
<feature type="domain" description="HTH lysR-type" evidence="5">
    <location>
        <begin position="4"/>
        <end position="60"/>
    </location>
</feature>
<evidence type="ECO:0000256" key="3">
    <source>
        <dbReference type="ARBA" id="ARBA00023125"/>
    </source>
</evidence>
<evidence type="ECO:0000259" key="5">
    <source>
        <dbReference type="PROSITE" id="PS50931"/>
    </source>
</evidence>
<dbReference type="InterPro" id="IPR050950">
    <property type="entry name" value="HTH-type_LysR_regulators"/>
</dbReference>
<dbReference type="GO" id="GO:0003677">
    <property type="term" value="F:DNA binding"/>
    <property type="evidence" value="ECO:0007669"/>
    <property type="project" value="UniProtKB-KW"/>
</dbReference>
<protein>
    <submittedName>
        <fullName evidence="6">Putative LysR-family transcriptional regulator</fullName>
    </submittedName>
</protein>
<name>X5MD43_9HYPH</name>
<dbReference type="Pfam" id="PF00126">
    <property type="entry name" value="HTH_1"/>
    <property type="match status" value="1"/>
</dbReference>
<dbReference type="SUPFAM" id="SSF53850">
    <property type="entry name" value="Periplasmic binding protein-like II"/>
    <property type="match status" value="1"/>
</dbReference>
<dbReference type="RefSeq" id="WP_043950382.1">
    <property type="nucleotide sequence ID" value="NZ_HG966617.1"/>
</dbReference>
<dbReference type="SUPFAM" id="SSF46785">
    <property type="entry name" value="Winged helix' DNA-binding domain"/>
    <property type="match status" value="1"/>
</dbReference>
<dbReference type="Proteomes" id="UP000032160">
    <property type="component" value="Chromosome I"/>
</dbReference>
<proteinExistence type="inferred from homology"/>
<dbReference type="GO" id="GO:0003700">
    <property type="term" value="F:DNA-binding transcription factor activity"/>
    <property type="evidence" value="ECO:0007669"/>
    <property type="project" value="InterPro"/>
</dbReference>
<dbReference type="PANTHER" id="PTHR30419:SF8">
    <property type="entry name" value="NITROGEN ASSIMILATION TRANSCRIPTIONAL ACTIVATOR-RELATED"/>
    <property type="match status" value="1"/>
</dbReference>
<dbReference type="AlphaFoldDB" id="X5MD43"/>
<dbReference type="GO" id="GO:0005829">
    <property type="term" value="C:cytosol"/>
    <property type="evidence" value="ECO:0007669"/>
    <property type="project" value="TreeGrafter"/>
</dbReference>
<accession>X5MD43</accession>
<dbReference type="InterPro" id="IPR000847">
    <property type="entry name" value="LysR_HTH_N"/>
</dbReference>
<comment type="similarity">
    <text evidence="1">Belongs to the LysR transcriptional regulatory family.</text>
</comment>
<evidence type="ECO:0000313" key="6">
    <source>
        <dbReference type="EMBL" id="CDO59852.1"/>
    </source>
</evidence>
<dbReference type="PRINTS" id="PR00039">
    <property type="entry name" value="HTHLYSR"/>
</dbReference>
<dbReference type="PANTHER" id="PTHR30419">
    <property type="entry name" value="HTH-TYPE TRANSCRIPTIONAL REGULATOR YBHD"/>
    <property type="match status" value="1"/>
</dbReference>